<dbReference type="GO" id="GO:0005634">
    <property type="term" value="C:nucleus"/>
    <property type="evidence" value="ECO:0007669"/>
    <property type="project" value="UniProtKB-SubCell"/>
</dbReference>
<evidence type="ECO:0000256" key="10">
    <source>
        <dbReference type="ARBA" id="ARBA00023242"/>
    </source>
</evidence>
<comment type="similarity">
    <text evidence="11">Belongs to the GRAS family.</text>
</comment>
<comment type="subcellular location">
    <subcellularLocation>
        <location evidence="1">Nucleus</location>
    </subcellularLocation>
    <subcellularLocation>
        <location evidence="2">Secreted</location>
    </subcellularLocation>
</comment>
<dbReference type="SUPFAM" id="SSF49503">
    <property type="entry name" value="Cupredoxins"/>
    <property type="match status" value="1"/>
</dbReference>
<evidence type="ECO:0000256" key="4">
    <source>
        <dbReference type="ARBA" id="ARBA00022525"/>
    </source>
</evidence>
<dbReference type="GO" id="GO:0005576">
    <property type="term" value="C:extracellular region"/>
    <property type="evidence" value="ECO:0007669"/>
    <property type="project" value="UniProtKB-SubCell"/>
</dbReference>
<keyword evidence="14" id="KW-1185">Reference proteome</keyword>
<keyword evidence="5" id="KW-0479">Metal-binding</keyword>
<sequence length="158" mass="18464">MKEGRERLALESRRSEVLKLYLEGREVGVSQAKVPLHPYGWTAIRFKADNPSAWLFHCHIEAHFYLGMGVVFEEGIDKGVVNATHGVPFFTSRFRQALFYFSTLFEMLEIDMSRELKRMHLENESYWPQATNVTTCEGMERIERPETYNLSLLVLFCH</sequence>
<dbReference type="InterPro" id="IPR045087">
    <property type="entry name" value="Cu-oxidase_fam"/>
</dbReference>
<comment type="similarity">
    <text evidence="3">Belongs to the multicopper oxidase family.</text>
</comment>
<keyword evidence="4" id="KW-0964">Secreted</keyword>
<evidence type="ECO:0000256" key="9">
    <source>
        <dbReference type="ARBA" id="ARBA00023163"/>
    </source>
</evidence>
<dbReference type="Pfam" id="PF07731">
    <property type="entry name" value="Cu-oxidase_2"/>
    <property type="match status" value="1"/>
</dbReference>
<keyword evidence="9" id="KW-0804">Transcription</keyword>
<dbReference type="InterPro" id="IPR005202">
    <property type="entry name" value="TF_GRAS"/>
</dbReference>
<evidence type="ECO:0000313" key="13">
    <source>
        <dbReference type="EMBL" id="KAK7825901.1"/>
    </source>
</evidence>
<evidence type="ECO:0000256" key="5">
    <source>
        <dbReference type="ARBA" id="ARBA00022723"/>
    </source>
</evidence>
<dbReference type="GO" id="GO:0005507">
    <property type="term" value="F:copper ion binding"/>
    <property type="evidence" value="ECO:0007669"/>
    <property type="project" value="InterPro"/>
</dbReference>
<dbReference type="EMBL" id="PKMF04000561">
    <property type="protein sequence ID" value="KAK7825901.1"/>
    <property type="molecule type" value="Genomic_DNA"/>
</dbReference>
<evidence type="ECO:0000313" key="14">
    <source>
        <dbReference type="Proteomes" id="UP000237347"/>
    </source>
</evidence>
<comment type="caution">
    <text evidence="11">Lacks conserved residue(s) required for the propagation of feature annotation.</text>
</comment>
<evidence type="ECO:0000256" key="3">
    <source>
        <dbReference type="ARBA" id="ARBA00010609"/>
    </source>
</evidence>
<evidence type="ECO:0000256" key="6">
    <source>
        <dbReference type="ARBA" id="ARBA00022737"/>
    </source>
</evidence>
<organism evidence="13 14">
    <name type="scientific">Quercus suber</name>
    <name type="common">Cork oak</name>
    <dbReference type="NCBI Taxonomy" id="58331"/>
    <lineage>
        <taxon>Eukaryota</taxon>
        <taxon>Viridiplantae</taxon>
        <taxon>Streptophyta</taxon>
        <taxon>Embryophyta</taxon>
        <taxon>Tracheophyta</taxon>
        <taxon>Spermatophyta</taxon>
        <taxon>Magnoliopsida</taxon>
        <taxon>eudicotyledons</taxon>
        <taxon>Gunneridae</taxon>
        <taxon>Pentapetalae</taxon>
        <taxon>rosids</taxon>
        <taxon>fabids</taxon>
        <taxon>Fagales</taxon>
        <taxon>Fagaceae</taxon>
        <taxon>Quercus</taxon>
    </lineage>
</organism>
<dbReference type="Proteomes" id="UP000237347">
    <property type="component" value="Unassembled WGS sequence"/>
</dbReference>
<dbReference type="AlphaFoldDB" id="A0AAW0JHP4"/>
<feature type="region of interest" description="SAW" evidence="11">
    <location>
        <begin position="135"/>
        <end position="158"/>
    </location>
</feature>
<evidence type="ECO:0000259" key="12">
    <source>
        <dbReference type="Pfam" id="PF07731"/>
    </source>
</evidence>
<feature type="domain" description="Plastocyanin-like" evidence="12">
    <location>
        <begin position="30"/>
        <end position="75"/>
    </location>
</feature>
<keyword evidence="7" id="KW-0186">Copper</keyword>
<dbReference type="InterPro" id="IPR002355">
    <property type="entry name" value="Cu_oxidase_Cu_BS"/>
</dbReference>
<dbReference type="Gene3D" id="2.60.40.420">
    <property type="entry name" value="Cupredoxins - blue copper proteins"/>
    <property type="match status" value="1"/>
</dbReference>
<evidence type="ECO:0000256" key="11">
    <source>
        <dbReference type="PROSITE-ProRule" id="PRU01191"/>
    </source>
</evidence>
<keyword evidence="8" id="KW-0805">Transcription regulation</keyword>
<evidence type="ECO:0000256" key="1">
    <source>
        <dbReference type="ARBA" id="ARBA00004123"/>
    </source>
</evidence>
<keyword evidence="6" id="KW-0677">Repeat</keyword>
<name>A0AAW0JHP4_QUESU</name>
<dbReference type="PANTHER" id="PTHR11709:SF218">
    <property type="entry name" value="L-ASCORBATE OXIDASE"/>
    <property type="match status" value="1"/>
</dbReference>
<proteinExistence type="inferred from homology"/>
<accession>A0AAW0JHP4</accession>
<dbReference type="GO" id="GO:0016491">
    <property type="term" value="F:oxidoreductase activity"/>
    <property type="evidence" value="ECO:0007669"/>
    <property type="project" value="InterPro"/>
</dbReference>
<evidence type="ECO:0000256" key="7">
    <source>
        <dbReference type="ARBA" id="ARBA00023008"/>
    </source>
</evidence>
<dbReference type="PROSITE" id="PS50985">
    <property type="entry name" value="GRAS"/>
    <property type="match status" value="1"/>
</dbReference>
<dbReference type="InterPro" id="IPR008972">
    <property type="entry name" value="Cupredoxin"/>
</dbReference>
<dbReference type="Pfam" id="PF03514">
    <property type="entry name" value="GRAS"/>
    <property type="match status" value="1"/>
</dbReference>
<protein>
    <submittedName>
        <fullName evidence="13">Scarecrow-like protein 9</fullName>
    </submittedName>
</protein>
<gene>
    <name evidence="13" type="primary">SCL9_3</name>
    <name evidence="13" type="ORF">CFP56_032668</name>
</gene>
<dbReference type="PROSITE" id="PS00080">
    <property type="entry name" value="MULTICOPPER_OXIDASE2"/>
    <property type="match status" value="1"/>
</dbReference>
<keyword evidence="10" id="KW-0539">Nucleus</keyword>
<dbReference type="PANTHER" id="PTHR11709">
    <property type="entry name" value="MULTI-COPPER OXIDASE"/>
    <property type="match status" value="1"/>
</dbReference>
<comment type="caution">
    <text evidence="13">The sequence shown here is derived from an EMBL/GenBank/DDBJ whole genome shotgun (WGS) entry which is preliminary data.</text>
</comment>
<dbReference type="InterPro" id="IPR011706">
    <property type="entry name" value="Cu-oxidase_C"/>
</dbReference>
<reference evidence="13 14" key="1">
    <citation type="journal article" date="2018" name="Sci. Data">
        <title>The draft genome sequence of cork oak.</title>
        <authorList>
            <person name="Ramos A.M."/>
            <person name="Usie A."/>
            <person name="Barbosa P."/>
            <person name="Barros P.M."/>
            <person name="Capote T."/>
            <person name="Chaves I."/>
            <person name="Simoes F."/>
            <person name="Abreu I."/>
            <person name="Carrasquinho I."/>
            <person name="Faro C."/>
            <person name="Guimaraes J.B."/>
            <person name="Mendonca D."/>
            <person name="Nobrega F."/>
            <person name="Rodrigues L."/>
            <person name="Saibo N.J.M."/>
            <person name="Varela M.C."/>
            <person name="Egas C."/>
            <person name="Matos J."/>
            <person name="Miguel C.M."/>
            <person name="Oliveira M.M."/>
            <person name="Ricardo C.P."/>
            <person name="Goncalves S."/>
        </authorList>
    </citation>
    <scope>NUCLEOTIDE SEQUENCE [LARGE SCALE GENOMIC DNA]</scope>
    <source>
        <strain evidence="14">cv. HL8</strain>
    </source>
</reference>
<evidence type="ECO:0000256" key="2">
    <source>
        <dbReference type="ARBA" id="ARBA00004613"/>
    </source>
</evidence>
<evidence type="ECO:0000256" key="8">
    <source>
        <dbReference type="ARBA" id="ARBA00023015"/>
    </source>
</evidence>